<dbReference type="Proteomes" id="UP001151760">
    <property type="component" value="Unassembled WGS sequence"/>
</dbReference>
<name>A0ABQ5AAJ3_9ASTR</name>
<organism evidence="1 2">
    <name type="scientific">Tanacetum coccineum</name>
    <dbReference type="NCBI Taxonomy" id="301880"/>
    <lineage>
        <taxon>Eukaryota</taxon>
        <taxon>Viridiplantae</taxon>
        <taxon>Streptophyta</taxon>
        <taxon>Embryophyta</taxon>
        <taxon>Tracheophyta</taxon>
        <taxon>Spermatophyta</taxon>
        <taxon>Magnoliopsida</taxon>
        <taxon>eudicotyledons</taxon>
        <taxon>Gunneridae</taxon>
        <taxon>Pentapetalae</taxon>
        <taxon>asterids</taxon>
        <taxon>campanulids</taxon>
        <taxon>Asterales</taxon>
        <taxon>Asteraceae</taxon>
        <taxon>Asteroideae</taxon>
        <taxon>Anthemideae</taxon>
        <taxon>Anthemidinae</taxon>
        <taxon>Tanacetum</taxon>
    </lineage>
</organism>
<reference evidence="1" key="1">
    <citation type="journal article" date="2022" name="Int. J. Mol. Sci.">
        <title>Draft Genome of Tanacetum Coccineum: Genomic Comparison of Closely Related Tanacetum-Family Plants.</title>
        <authorList>
            <person name="Yamashiro T."/>
            <person name="Shiraishi A."/>
            <person name="Nakayama K."/>
            <person name="Satake H."/>
        </authorList>
    </citation>
    <scope>NUCLEOTIDE SEQUENCE</scope>
</reference>
<evidence type="ECO:0000313" key="1">
    <source>
        <dbReference type="EMBL" id="GJS98741.1"/>
    </source>
</evidence>
<comment type="caution">
    <text evidence="1">The sequence shown here is derived from an EMBL/GenBank/DDBJ whole genome shotgun (WGS) entry which is preliminary data.</text>
</comment>
<dbReference type="EMBL" id="BQNB010012066">
    <property type="protein sequence ID" value="GJS98741.1"/>
    <property type="molecule type" value="Genomic_DNA"/>
</dbReference>
<reference evidence="1" key="2">
    <citation type="submission" date="2022-01" db="EMBL/GenBank/DDBJ databases">
        <authorList>
            <person name="Yamashiro T."/>
            <person name="Shiraishi A."/>
            <person name="Satake H."/>
            <person name="Nakayama K."/>
        </authorList>
    </citation>
    <scope>NUCLEOTIDE SEQUENCE</scope>
</reference>
<evidence type="ECO:0000313" key="2">
    <source>
        <dbReference type="Proteomes" id="UP001151760"/>
    </source>
</evidence>
<sequence length="141" mass="16046">MAKSQDGETRLCLVDDLKVFKITISLTSQDKGTSSCLKSKDTTTYSQDKRHEVYELKTKDKAGKKKGLVTYDLEGHEFKTLGGNGDESFWEEGDDFGVDVLRFHTCLTDILGFLEKLEWWFEEDIDDEEEEDEEGEGGSEV</sequence>
<protein>
    <submittedName>
        <fullName evidence="1">Uncharacterized protein</fullName>
    </submittedName>
</protein>
<keyword evidence="2" id="KW-1185">Reference proteome</keyword>
<gene>
    <name evidence="1" type="ORF">Tco_0819911</name>
</gene>
<accession>A0ABQ5AAJ3</accession>
<proteinExistence type="predicted"/>